<sequence>MPCLSMEAFSPLYTTQHGKTGYFAGSNSYWIGFQKNNDDVDLVFSHLQKYGLKILRPIDGLKHGIKLIINFVNFWDDYNDINTYIKTFVYRAYIKVVISRYSDSTAIFGYRSYLYQYSKESNFIKNLAIPIINFRIFHLYPSSYKSILITLYGVAYKAARKPYLFEEYRVILDYYTIEKPWQNTALNITAISENLY</sequence>
<gene>
    <name evidence="1" type="ORF">BDV37DRAFT_269762</name>
</gene>
<evidence type="ECO:0000313" key="1">
    <source>
        <dbReference type="EMBL" id="KAE8406735.1"/>
    </source>
</evidence>
<dbReference type="EMBL" id="ML736752">
    <property type="protein sequence ID" value="KAE8406735.1"/>
    <property type="molecule type" value="Genomic_DNA"/>
</dbReference>
<reference evidence="1 2" key="1">
    <citation type="submission" date="2019-04" db="EMBL/GenBank/DDBJ databases">
        <authorList>
            <consortium name="DOE Joint Genome Institute"/>
            <person name="Mondo S."/>
            <person name="Kjaerbolling I."/>
            <person name="Vesth T."/>
            <person name="Frisvad J.C."/>
            <person name="Nybo J.L."/>
            <person name="Theobald S."/>
            <person name="Kildgaard S."/>
            <person name="Isbrandt T."/>
            <person name="Kuo A."/>
            <person name="Sato A."/>
            <person name="Lyhne E.K."/>
            <person name="Kogle M.E."/>
            <person name="Wiebenga A."/>
            <person name="Kun R.S."/>
            <person name="Lubbers R.J."/>
            <person name="Makela M.R."/>
            <person name="Barry K."/>
            <person name="Chovatia M."/>
            <person name="Clum A."/>
            <person name="Daum C."/>
            <person name="Haridas S."/>
            <person name="He G."/>
            <person name="LaButti K."/>
            <person name="Lipzen A."/>
            <person name="Riley R."/>
            <person name="Salamov A."/>
            <person name="Simmons B.A."/>
            <person name="Magnuson J.K."/>
            <person name="Henrissat B."/>
            <person name="Mortensen U.H."/>
            <person name="Larsen T.O."/>
            <person name="Devries R.P."/>
            <person name="Grigoriev I.V."/>
            <person name="Machida M."/>
            <person name="Baker S.E."/>
            <person name="Andersen M.R."/>
            <person name="Cantor M.N."/>
            <person name="Hua S.X."/>
        </authorList>
    </citation>
    <scope>NUCLEOTIDE SEQUENCE [LARGE SCALE GENOMIC DNA]</scope>
    <source>
        <strain evidence="1 2">CBS 119388</strain>
    </source>
</reference>
<dbReference type="GeneID" id="43669114"/>
<accession>A0A5N7DKC5</accession>
<proteinExistence type="predicted"/>
<dbReference type="Proteomes" id="UP000325579">
    <property type="component" value="Unassembled WGS sequence"/>
</dbReference>
<organism evidence="1 2">
    <name type="scientific">Aspergillus pseudonomiae</name>
    <dbReference type="NCBI Taxonomy" id="1506151"/>
    <lineage>
        <taxon>Eukaryota</taxon>
        <taxon>Fungi</taxon>
        <taxon>Dikarya</taxon>
        <taxon>Ascomycota</taxon>
        <taxon>Pezizomycotina</taxon>
        <taxon>Eurotiomycetes</taxon>
        <taxon>Eurotiomycetidae</taxon>
        <taxon>Eurotiales</taxon>
        <taxon>Aspergillaceae</taxon>
        <taxon>Aspergillus</taxon>
        <taxon>Aspergillus subgen. Circumdati</taxon>
    </lineage>
</organism>
<dbReference type="SUPFAM" id="SSF51445">
    <property type="entry name" value="(Trans)glycosidases"/>
    <property type="match status" value="1"/>
</dbReference>
<evidence type="ECO:0000313" key="2">
    <source>
        <dbReference type="Proteomes" id="UP000325579"/>
    </source>
</evidence>
<protein>
    <submittedName>
        <fullName evidence="1">Uncharacterized protein</fullName>
    </submittedName>
</protein>
<dbReference type="Gene3D" id="3.20.20.80">
    <property type="entry name" value="Glycosidases"/>
    <property type="match status" value="3"/>
</dbReference>
<dbReference type="RefSeq" id="XP_031944054.1">
    <property type="nucleotide sequence ID" value="XM_032084423.1"/>
</dbReference>
<name>A0A5N7DKC5_9EURO</name>
<dbReference type="OrthoDB" id="406631at2759"/>
<dbReference type="AlphaFoldDB" id="A0A5N7DKC5"/>
<keyword evidence="2" id="KW-1185">Reference proteome</keyword>
<dbReference type="InterPro" id="IPR017853">
    <property type="entry name" value="GH"/>
</dbReference>